<keyword evidence="10" id="KW-1185">Reference proteome</keyword>
<dbReference type="InterPro" id="IPR043425">
    <property type="entry name" value="NusG-like"/>
</dbReference>
<dbReference type="GO" id="GO:0006354">
    <property type="term" value="P:DNA-templated transcription elongation"/>
    <property type="evidence" value="ECO:0007669"/>
    <property type="project" value="UniProtKB-UniRule"/>
</dbReference>
<protein>
    <recommendedName>
        <fullName evidence="5 6">Transcription termination/antitermination protein NusG</fullName>
    </recommendedName>
</protein>
<dbReference type="Proteomes" id="UP000016662">
    <property type="component" value="Unassembled WGS sequence"/>
</dbReference>
<dbReference type="Pfam" id="PF02357">
    <property type="entry name" value="NusG"/>
    <property type="match status" value="1"/>
</dbReference>
<dbReference type="GeneID" id="93693876"/>
<dbReference type="AlphaFoldDB" id="U2LS14"/>
<keyword evidence="2 5" id="KW-0889">Transcription antitermination</keyword>
<feature type="domain" description="NusG-like N-terminal" evidence="8">
    <location>
        <begin position="4"/>
        <end position="112"/>
    </location>
</feature>
<accession>U2LS14</accession>
<dbReference type="SMART" id="SM00738">
    <property type="entry name" value="NGN"/>
    <property type="match status" value="1"/>
</dbReference>
<dbReference type="CDD" id="cd09891">
    <property type="entry name" value="NGN_Bact_1"/>
    <property type="match status" value="1"/>
</dbReference>
<dbReference type="InterPro" id="IPR001062">
    <property type="entry name" value="Transcrpt_antiterm_NusG"/>
</dbReference>
<dbReference type="PANTHER" id="PTHR30265:SF2">
    <property type="entry name" value="TRANSCRIPTION TERMINATION_ANTITERMINATION PROTEIN NUSG"/>
    <property type="match status" value="1"/>
</dbReference>
<dbReference type="SUPFAM" id="SSF82679">
    <property type="entry name" value="N-utilization substance G protein NusG, N-terminal domain"/>
    <property type="match status" value="1"/>
</dbReference>
<dbReference type="NCBIfam" id="TIGR00922">
    <property type="entry name" value="nusG"/>
    <property type="match status" value="1"/>
</dbReference>
<evidence type="ECO:0000256" key="5">
    <source>
        <dbReference type="HAMAP-Rule" id="MF_00948"/>
    </source>
</evidence>
<dbReference type="OrthoDB" id="9809075at2"/>
<evidence type="ECO:0000313" key="9">
    <source>
        <dbReference type="EMBL" id="ERJ92254.1"/>
    </source>
</evidence>
<keyword evidence="3 5" id="KW-0805">Transcription regulation</keyword>
<name>U2LS14_9FIRM</name>
<dbReference type="Gene3D" id="2.30.30.30">
    <property type="match status" value="1"/>
</dbReference>
<dbReference type="InterPro" id="IPR008991">
    <property type="entry name" value="Translation_prot_SH3-like_sf"/>
</dbReference>
<dbReference type="GO" id="GO:0005829">
    <property type="term" value="C:cytosol"/>
    <property type="evidence" value="ECO:0007669"/>
    <property type="project" value="TreeGrafter"/>
</dbReference>
<keyword evidence="4 5" id="KW-0804">Transcription</keyword>
<dbReference type="GO" id="GO:0031564">
    <property type="term" value="P:transcription antitermination"/>
    <property type="evidence" value="ECO:0007669"/>
    <property type="project" value="UniProtKB-UniRule"/>
</dbReference>
<dbReference type="HAMAP" id="MF_00948">
    <property type="entry name" value="NusG"/>
    <property type="match status" value="1"/>
</dbReference>
<evidence type="ECO:0000256" key="1">
    <source>
        <dbReference type="ARBA" id="ARBA00022472"/>
    </source>
</evidence>
<evidence type="ECO:0000256" key="7">
    <source>
        <dbReference type="RuleBase" id="RU000538"/>
    </source>
</evidence>
<dbReference type="EMBL" id="AWVF01000296">
    <property type="protein sequence ID" value="ERJ92254.1"/>
    <property type="molecule type" value="Genomic_DNA"/>
</dbReference>
<proteinExistence type="inferred from homology"/>
<sequence>MSEAAKWYIIHTYSGYENKVKQDIEKVVENRKLHDLILEVQVPTETVTEITDGKTKELERKLFPGYVFLKMVYTDDTWHVVKNIRGATGFVGPGSEPTPLSEEEVAKMGVDIGGNIEVNYAVGDTVTISGTAMDGFSGVVQAIHLEDGTVDVLISMFGRETAATLQLNQVIRQDD</sequence>
<dbReference type="PATRIC" id="fig|411473.3.peg.2051"/>
<dbReference type="InterPro" id="IPR036735">
    <property type="entry name" value="NGN_dom_sf"/>
</dbReference>
<evidence type="ECO:0000256" key="2">
    <source>
        <dbReference type="ARBA" id="ARBA00022814"/>
    </source>
</evidence>
<comment type="function">
    <text evidence="5 7">Participates in transcription elongation, termination and antitermination.</text>
</comment>
<dbReference type="PRINTS" id="PR00338">
    <property type="entry name" value="NUSGTNSCPFCT"/>
</dbReference>
<dbReference type="SUPFAM" id="SSF50104">
    <property type="entry name" value="Translation proteins SH3-like domain"/>
    <property type="match status" value="1"/>
</dbReference>
<comment type="similarity">
    <text evidence="5 7">Belongs to the NusG family.</text>
</comment>
<dbReference type="HOGENOM" id="CLU_067287_1_1_9"/>
<dbReference type="InterPro" id="IPR047050">
    <property type="entry name" value="NGN"/>
</dbReference>
<keyword evidence="1 5" id="KW-0806">Transcription termination</keyword>
<evidence type="ECO:0000256" key="6">
    <source>
        <dbReference type="NCBIfam" id="TIGR00922"/>
    </source>
</evidence>
<dbReference type="eggNOG" id="COG0250">
    <property type="taxonomic scope" value="Bacteria"/>
</dbReference>
<gene>
    <name evidence="5" type="primary">nusG</name>
    <name evidence="9" type="ORF">RUMCAL_02461</name>
</gene>
<dbReference type="GO" id="GO:0032784">
    <property type="term" value="P:regulation of DNA-templated transcription elongation"/>
    <property type="evidence" value="ECO:0007669"/>
    <property type="project" value="InterPro"/>
</dbReference>
<dbReference type="STRING" id="411473.RUMCAL_02461"/>
<comment type="caution">
    <text evidence="9">The sequence shown here is derived from an EMBL/GenBank/DDBJ whole genome shotgun (WGS) entry which is preliminary data.</text>
</comment>
<dbReference type="RefSeq" id="WP_021680628.1">
    <property type="nucleotide sequence ID" value="NZ_KI260296.1"/>
</dbReference>
<dbReference type="GO" id="GO:0006353">
    <property type="term" value="P:DNA-templated transcription termination"/>
    <property type="evidence" value="ECO:0007669"/>
    <property type="project" value="UniProtKB-UniRule"/>
</dbReference>
<evidence type="ECO:0000256" key="3">
    <source>
        <dbReference type="ARBA" id="ARBA00023015"/>
    </source>
</evidence>
<dbReference type="PANTHER" id="PTHR30265">
    <property type="entry name" value="RHO-INTERACTING TRANSCRIPTION TERMINATION FACTOR NUSG"/>
    <property type="match status" value="1"/>
</dbReference>
<evidence type="ECO:0000259" key="8">
    <source>
        <dbReference type="SMART" id="SM00738"/>
    </source>
</evidence>
<organism evidence="9 10">
    <name type="scientific">Ruminococcus callidus ATCC 27760</name>
    <dbReference type="NCBI Taxonomy" id="411473"/>
    <lineage>
        <taxon>Bacteria</taxon>
        <taxon>Bacillati</taxon>
        <taxon>Bacillota</taxon>
        <taxon>Clostridia</taxon>
        <taxon>Eubacteriales</taxon>
        <taxon>Oscillospiraceae</taxon>
        <taxon>Ruminococcus</taxon>
    </lineage>
</organism>
<evidence type="ECO:0000313" key="10">
    <source>
        <dbReference type="Proteomes" id="UP000016662"/>
    </source>
</evidence>
<dbReference type="Gene3D" id="3.30.70.940">
    <property type="entry name" value="NusG, N-terminal domain"/>
    <property type="match status" value="1"/>
</dbReference>
<reference evidence="9 10" key="1">
    <citation type="submission" date="2013-07" db="EMBL/GenBank/DDBJ databases">
        <authorList>
            <person name="Weinstock G."/>
            <person name="Sodergren E."/>
            <person name="Wylie T."/>
            <person name="Fulton L."/>
            <person name="Fulton R."/>
            <person name="Fronick C."/>
            <person name="O'Laughlin M."/>
            <person name="Godfrey J."/>
            <person name="Miner T."/>
            <person name="Herter B."/>
            <person name="Appelbaum E."/>
            <person name="Cordes M."/>
            <person name="Lek S."/>
            <person name="Wollam A."/>
            <person name="Pepin K.H."/>
            <person name="Palsikar V.B."/>
            <person name="Mitreva M."/>
            <person name="Wilson R.K."/>
        </authorList>
    </citation>
    <scope>NUCLEOTIDE SEQUENCE [LARGE SCALE GENOMIC DNA]</scope>
    <source>
        <strain evidence="9 10">ATCC 27760</strain>
    </source>
</reference>
<evidence type="ECO:0000256" key="4">
    <source>
        <dbReference type="ARBA" id="ARBA00023163"/>
    </source>
</evidence>
<dbReference type="CDD" id="cd06091">
    <property type="entry name" value="KOW_NusG"/>
    <property type="match status" value="1"/>
</dbReference>
<dbReference type="InterPro" id="IPR014722">
    <property type="entry name" value="Rib_uL2_dom2"/>
</dbReference>
<dbReference type="InterPro" id="IPR006645">
    <property type="entry name" value="NGN-like_dom"/>
</dbReference>